<keyword evidence="2" id="KW-1185">Reference proteome</keyword>
<reference evidence="2" key="2">
    <citation type="submission" date="2016-04" db="EMBL/GenBank/DDBJ databases">
        <title>First Complete Genome Sequence of a Subdivision 6 Acidobacterium.</title>
        <authorList>
            <person name="Huang S."/>
            <person name="Vieira S."/>
            <person name="Bunk B."/>
            <person name="Riedel T."/>
            <person name="Sproeer C."/>
            <person name="Overmann J."/>
        </authorList>
    </citation>
    <scope>NUCLEOTIDE SEQUENCE [LARGE SCALE GENOMIC DNA]</scope>
    <source>
        <strain evidence="2">DSM 100886 HEG_-6_39</strain>
    </source>
</reference>
<evidence type="ECO:0000313" key="1">
    <source>
        <dbReference type="EMBL" id="AMY10185.1"/>
    </source>
</evidence>
<dbReference type="AlphaFoldDB" id="A0A143PNM6"/>
<dbReference type="Proteomes" id="UP000076079">
    <property type="component" value="Chromosome"/>
</dbReference>
<dbReference type="KEGG" id="abac:LuPra_03414"/>
<organism evidence="1 2">
    <name type="scientific">Luteitalea pratensis</name>
    <dbReference type="NCBI Taxonomy" id="1855912"/>
    <lineage>
        <taxon>Bacteria</taxon>
        <taxon>Pseudomonadati</taxon>
        <taxon>Acidobacteriota</taxon>
        <taxon>Vicinamibacteria</taxon>
        <taxon>Vicinamibacterales</taxon>
        <taxon>Vicinamibacteraceae</taxon>
        <taxon>Luteitalea</taxon>
    </lineage>
</organism>
<dbReference type="EMBL" id="CP015136">
    <property type="protein sequence ID" value="AMY10185.1"/>
    <property type="molecule type" value="Genomic_DNA"/>
</dbReference>
<protein>
    <submittedName>
        <fullName evidence="1">Uncharacterized protein</fullName>
    </submittedName>
</protein>
<evidence type="ECO:0000313" key="2">
    <source>
        <dbReference type="Proteomes" id="UP000076079"/>
    </source>
</evidence>
<gene>
    <name evidence="1" type="ORF">LuPra_03414</name>
</gene>
<accession>A0A143PNM6</accession>
<proteinExistence type="predicted"/>
<reference evidence="1 2" key="1">
    <citation type="journal article" date="2016" name="Genome Announc.">
        <title>First Complete Genome Sequence of a Subdivision 6 Acidobacterium Strain.</title>
        <authorList>
            <person name="Huang S."/>
            <person name="Vieira S."/>
            <person name="Bunk B."/>
            <person name="Riedel T."/>
            <person name="Sproer C."/>
            <person name="Overmann J."/>
        </authorList>
    </citation>
    <scope>NUCLEOTIDE SEQUENCE [LARGE SCALE GENOMIC DNA]</scope>
    <source>
        <strain evidence="2">DSM 100886 HEG_-6_39</strain>
    </source>
</reference>
<sequence>MALTLPQDTIEYLQGVDTDLGWAIVKLADSGEGGDPDLPPPQTAPPDVALVPIAKHQFLIVVRAHEAFASLPGVDLVPLGHGQAFLAFRSHSTIEGLELSLIDRLEGEIPSTGDTARLRALRDVLRSWRRDQALTFHERSIVVVERRSRARKVAR</sequence>
<dbReference type="STRING" id="1855912.LuPra_03414"/>
<name>A0A143PNM6_LUTPR</name>